<dbReference type="Proteomes" id="UP000023152">
    <property type="component" value="Unassembled WGS sequence"/>
</dbReference>
<keyword evidence="3" id="KW-1185">Reference proteome</keyword>
<evidence type="ECO:0000313" key="3">
    <source>
        <dbReference type="Proteomes" id="UP000023152"/>
    </source>
</evidence>
<comment type="caution">
    <text evidence="2">The sequence shown here is derived from an EMBL/GenBank/DDBJ whole genome shotgun (WGS) entry which is preliminary data.</text>
</comment>
<evidence type="ECO:0000256" key="1">
    <source>
        <dbReference type="SAM" id="MobiDB-lite"/>
    </source>
</evidence>
<evidence type="ECO:0000313" key="2">
    <source>
        <dbReference type="EMBL" id="ETN97849.1"/>
    </source>
</evidence>
<reference evidence="2 3" key="1">
    <citation type="journal article" date="2013" name="Curr. Biol.">
        <title>The Genome of the Foraminiferan Reticulomyxa filosa.</title>
        <authorList>
            <person name="Glockner G."/>
            <person name="Hulsmann N."/>
            <person name="Schleicher M."/>
            <person name="Noegel A.A."/>
            <person name="Eichinger L."/>
            <person name="Gallinger C."/>
            <person name="Pawlowski J."/>
            <person name="Sierra R."/>
            <person name="Euteneuer U."/>
            <person name="Pillet L."/>
            <person name="Moustafa A."/>
            <person name="Platzer M."/>
            <person name="Groth M."/>
            <person name="Szafranski K."/>
            <person name="Schliwa M."/>
        </authorList>
    </citation>
    <scope>NUCLEOTIDE SEQUENCE [LARGE SCALE GENOMIC DNA]</scope>
</reference>
<gene>
    <name evidence="2" type="ORF">RFI_39677</name>
</gene>
<name>X6LAV4_RETFI</name>
<proteinExistence type="predicted"/>
<sequence length="131" mass="15255">MYEKKASKDLKVQITREGLIFGATSRGKSMNQKLNFGFQIVFFLAEKEILNTLWFHLLIEEVKFEQQQGLEKFETKANTIRMGKKENENKKEETNVAPNASDKEQKEVLSQQKCFFFLKFTGLLNSPNIIK</sequence>
<feature type="region of interest" description="Disordered" evidence="1">
    <location>
        <begin position="81"/>
        <end position="104"/>
    </location>
</feature>
<protein>
    <submittedName>
        <fullName evidence="2">Uncharacterized protein</fullName>
    </submittedName>
</protein>
<accession>X6LAV4</accession>
<organism evidence="2 3">
    <name type="scientific">Reticulomyxa filosa</name>
    <dbReference type="NCBI Taxonomy" id="46433"/>
    <lineage>
        <taxon>Eukaryota</taxon>
        <taxon>Sar</taxon>
        <taxon>Rhizaria</taxon>
        <taxon>Retaria</taxon>
        <taxon>Foraminifera</taxon>
        <taxon>Monothalamids</taxon>
        <taxon>Reticulomyxidae</taxon>
        <taxon>Reticulomyxa</taxon>
    </lineage>
</organism>
<dbReference type="OrthoDB" id="1564555at2759"/>
<dbReference type="EMBL" id="ASPP01048440">
    <property type="protein sequence ID" value="ETN97849.1"/>
    <property type="molecule type" value="Genomic_DNA"/>
</dbReference>
<dbReference type="AlphaFoldDB" id="X6LAV4"/>
<feature type="compositionally biased region" description="Basic and acidic residues" evidence="1">
    <location>
        <begin position="83"/>
        <end position="94"/>
    </location>
</feature>